<keyword evidence="2" id="KW-1185">Reference proteome</keyword>
<name>A0A397I5Z5_9GLOM</name>
<proteinExistence type="predicted"/>
<protein>
    <submittedName>
        <fullName evidence="1">Uncharacterized protein</fullName>
    </submittedName>
</protein>
<dbReference type="OrthoDB" id="2285352at2759"/>
<evidence type="ECO:0000313" key="1">
    <source>
        <dbReference type="EMBL" id="RHZ70357.1"/>
    </source>
</evidence>
<accession>A0A397I5Z5</accession>
<dbReference type="Proteomes" id="UP000266861">
    <property type="component" value="Unassembled WGS sequence"/>
</dbReference>
<dbReference type="AlphaFoldDB" id="A0A397I5Z5"/>
<sequence>MYTENALEWCVLVCYIYETFGERTRTDAIDQCILNALERLYLIPDVAPLIIMQVPATLAAALEKAQAYEEGLDMVNEMNLINEKLTNNLTIATEEITVTTSHKTIGTIEIIETTEITIEKLVLVSNVERKDISLGTVLIAKIIPTTPHIDDSSDEDIPIKRPREINIPESKSSLNTFGLPKTTSVPVPKVVKTEITPKKKSKKKELQNQSASLSWADALEVPSIRKSFFEALRKPKEKEIKLADQEYSLKTNALKCNVAVGVYTMPTIVDSGAAISIVTRDAMEQLGYKIEEASISGNFFGRNIP</sequence>
<comment type="caution">
    <text evidence="1">The sequence shown here is derived from an EMBL/GenBank/DDBJ whole genome shotgun (WGS) entry which is preliminary data.</text>
</comment>
<reference evidence="1 2" key="1">
    <citation type="submission" date="2018-08" db="EMBL/GenBank/DDBJ databases">
        <title>Genome and evolution of the arbuscular mycorrhizal fungus Diversispora epigaea (formerly Glomus versiforme) and its bacterial endosymbionts.</title>
        <authorList>
            <person name="Sun X."/>
            <person name="Fei Z."/>
            <person name="Harrison M."/>
        </authorList>
    </citation>
    <scope>NUCLEOTIDE SEQUENCE [LARGE SCALE GENOMIC DNA]</scope>
    <source>
        <strain evidence="1 2">IT104</strain>
    </source>
</reference>
<gene>
    <name evidence="1" type="ORF">Glove_272g43</name>
</gene>
<dbReference type="EMBL" id="PQFF01000249">
    <property type="protein sequence ID" value="RHZ70357.1"/>
    <property type="molecule type" value="Genomic_DNA"/>
</dbReference>
<evidence type="ECO:0000313" key="2">
    <source>
        <dbReference type="Proteomes" id="UP000266861"/>
    </source>
</evidence>
<organism evidence="1 2">
    <name type="scientific">Diversispora epigaea</name>
    <dbReference type="NCBI Taxonomy" id="1348612"/>
    <lineage>
        <taxon>Eukaryota</taxon>
        <taxon>Fungi</taxon>
        <taxon>Fungi incertae sedis</taxon>
        <taxon>Mucoromycota</taxon>
        <taxon>Glomeromycotina</taxon>
        <taxon>Glomeromycetes</taxon>
        <taxon>Diversisporales</taxon>
        <taxon>Diversisporaceae</taxon>
        <taxon>Diversispora</taxon>
    </lineage>
</organism>